<feature type="domain" description="Era-type G" evidence="8">
    <location>
        <begin position="15"/>
        <end position="179"/>
    </location>
</feature>
<comment type="caution">
    <text evidence="6">Lacks conserved residue(s) required for the propagation of feature annotation.</text>
</comment>
<comment type="caution">
    <text evidence="9">The sequence shown here is derived from an EMBL/GenBank/DDBJ whole genome shotgun (WGS) entry which is preliminary data.</text>
</comment>
<dbReference type="GO" id="GO:0003924">
    <property type="term" value="F:GTPase activity"/>
    <property type="evidence" value="ECO:0007669"/>
    <property type="project" value="UniProtKB-UniRule"/>
</dbReference>
<keyword evidence="6" id="KW-1003">Cell membrane</keyword>
<dbReference type="CDD" id="cd04163">
    <property type="entry name" value="Era"/>
    <property type="match status" value="1"/>
</dbReference>
<feature type="region of interest" description="G1" evidence="7">
    <location>
        <begin position="23"/>
        <end position="30"/>
    </location>
</feature>
<dbReference type="PANTHER" id="PTHR42698">
    <property type="entry name" value="GTPASE ERA"/>
    <property type="match status" value="1"/>
</dbReference>
<protein>
    <recommendedName>
        <fullName evidence="2 6">GTPase Era</fullName>
    </recommendedName>
</protein>
<dbReference type="InterPro" id="IPR015946">
    <property type="entry name" value="KH_dom-like_a/b"/>
</dbReference>
<feature type="region of interest" description="G2" evidence="7">
    <location>
        <begin position="49"/>
        <end position="53"/>
    </location>
</feature>
<keyword evidence="3 6" id="KW-0547">Nucleotide-binding</keyword>
<gene>
    <name evidence="6" type="primary">era</name>
    <name evidence="9" type="ORF">A3C96_04325</name>
</gene>
<dbReference type="SUPFAM" id="SSF52540">
    <property type="entry name" value="P-loop containing nucleoside triphosphate hydrolases"/>
    <property type="match status" value="1"/>
</dbReference>
<dbReference type="SUPFAM" id="SSF54814">
    <property type="entry name" value="Prokaryotic type KH domain (KH-domain type II)"/>
    <property type="match status" value="1"/>
</dbReference>
<dbReference type="PANTHER" id="PTHR42698:SF1">
    <property type="entry name" value="GTPASE ERA, MITOCHONDRIAL"/>
    <property type="match status" value="1"/>
</dbReference>
<feature type="region of interest" description="G5" evidence="7">
    <location>
        <begin position="158"/>
        <end position="160"/>
    </location>
</feature>
<dbReference type="Proteomes" id="UP000177088">
    <property type="component" value="Unassembled WGS sequence"/>
</dbReference>
<dbReference type="GO" id="GO:0043024">
    <property type="term" value="F:ribosomal small subunit binding"/>
    <property type="evidence" value="ECO:0007669"/>
    <property type="project" value="TreeGrafter"/>
</dbReference>
<keyword evidence="5 6" id="KW-0342">GTP-binding</keyword>
<dbReference type="NCBIfam" id="TIGR00231">
    <property type="entry name" value="small_GTP"/>
    <property type="match status" value="1"/>
</dbReference>
<accession>A0A1F7U8R2</accession>
<comment type="similarity">
    <text evidence="1 6 7">Belongs to the TRAFAC class TrmE-Era-EngA-EngB-Septin-like GTPase superfamily. Era GTPase family.</text>
</comment>
<feature type="region of interest" description="G3" evidence="7">
    <location>
        <begin position="70"/>
        <end position="73"/>
    </location>
</feature>
<proteinExistence type="inferred from homology"/>
<dbReference type="InterPro" id="IPR009019">
    <property type="entry name" value="KH_sf_prok-type"/>
</dbReference>
<dbReference type="CDD" id="cd22534">
    <property type="entry name" value="KH-II_Era"/>
    <property type="match status" value="1"/>
</dbReference>
<dbReference type="InterPro" id="IPR030388">
    <property type="entry name" value="G_ERA_dom"/>
</dbReference>
<evidence type="ECO:0000259" key="8">
    <source>
        <dbReference type="PROSITE" id="PS51713"/>
    </source>
</evidence>
<dbReference type="InterPro" id="IPR006073">
    <property type="entry name" value="GTP-bd"/>
</dbReference>
<comment type="subunit">
    <text evidence="6">Monomer.</text>
</comment>
<evidence type="ECO:0000256" key="1">
    <source>
        <dbReference type="ARBA" id="ARBA00007921"/>
    </source>
</evidence>
<dbReference type="Gene3D" id="3.40.50.300">
    <property type="entry name" value="P-loop containing nucleotide triphosphate hydrolases"/>
    <property type="match status" value="1"/>
</dbReference>
<keyword evidence="6" id="KW-0963">Cytoplasm</keyword>
<dbReference type="NCBIfam" id="TIGR00436">
    <property type="entry name" value="era"/>
    <property type="match status" value="1"/>
</dbReference>
<keyword evidence="6" id="KW-0699">rRNA-binding</keyword>
<dbReference type="InterPro" id="IPR005662">
    <property type="entry name" value="GTPase_Era-like"/>
</dbReference>
<keyword evidence="6" id="KW-0472">Membrane</keyword>
<comment type="function">
    <text evidence="6">An essential GTPase that binds both GDP and GTP, with rapid nucleotide exchange. Plays a role in 16S rRNA processing and 30S ribosomal subunit biogenesis and possibly also in cell cycle regulation and energy metabolism.</text>
</comment>
<dbReference type="GO" id="GO:0005886">
    <property type="term" value="C:plasma membrane"/>
    <property type="evidence" value="ECO:0007669"/>
    <property type="project" value="UniProtKB-SubCell"/>
</dbReference>
<dbReference type="EMBL" id="MGEA01000011">
    <property type="protein sequence ID" value="OGL74646.1"/>
    <property type="molecule type" value="Genomic_DNA"/>
</dbReference>
<organism evidence="9 10">
    <name type="scientific">Candidatus Uhrbacteria bacterium RIFCSPHIGHO2_02_FULL_60_10</name>
    <dbReference type="NCBI Taxonomy" id="1802392"/>
    <lineage>
        <taxon>Bacteria</taxon>
        <taxon>Candidatus Uhriibacteriota</taxon>
    </lineage>
</organism>
<dbReference type="GO" id="GO:0005829">
    <property type="term" value="C:cytosol"/>
    <property type="evidence" value="ECO:0007669"/>
    <property type="project" value="TreeGrafter"/>
</dbReference>
<dbReference type="GO" id="GO:0000028">
    <property type="term" value="P:ribosomal small subunit assembly"/>
    <property type="evidence" value="ECO:0007669"/>
    <property type="project" value="TreeGrafter"/>
</dbReference>
<evidence type="ECO:0000256" key="5">
    <source>
        <dbReference type="ARBA" id="ARBA00023134"/>
    </source>
</evidence>
<feature type="binding site" evidence="6">
    <location>
        <begin position="70"/>
        <end position="74"/>
    </location>
    <ligand>
        <name>GTP</name>
        <dbReference type="ChEBI" id="CHEBI:37565"/>
    </ligand>
</feature>
<dbReference type="InterPro" id="IPR027417">
    <property type="entry name" value="P-loop_NTPase"/>
</dbReference>
<dbReference type="NCBIfam" id="NF000908">
    <property type="entry name" value="PRK00089.1"/>
    <property type="match status" value="1"/>
</dbReference>
<reference evidence="9 10" key="1">
    <citation type="journal article" date="2016" name="Nat. Commun.">
        <title>Thousands of microbial genomes shed light on interconnected biogeochemical processes in an aquifer system.</title>
        <authorList>
            <person name="Anantharaman K."/>
            <person name="Brown C.T."/>
            <person name="Hug L.A."/>
            <person name="Sharon I."/>
            <person name="Castelle C.J."/>
            <person name="Probst A.J."/>
            <person name="Thomas B.C."/>
            <person name="Singh A."/>
            <person name="Wilkins M.J."/>
            <person name="Karaoz U."/>
            <person name="Brodie E.L."/>
            <person name="Williams K.H."/>
            <person name="Hubbard S.S."/>
            <person name="Banfield J.F."/>
        </authorList>
    </citation>
    <scope>NUCLEOTIDE SEQUENCE [LARGE SCALE GENOMIC DNA]</scope>
</reference>
<evidence type="ECO:0000256" key="3">
    <source>
        <dbReference type="ARBA" id="ARBA00022741"/>
    </source>
</evidence>
<evidence type="ECO:0000313" key="9">
    <source>
        <dbReference type="EMBL" id="OGL74646.1"/>
    </source>
</evidence>
<dbReference type="InterPro" id="IPR004044">
    <property type="entry name" value="KH_dom_type_2"/>
</dbReference>
<evidence type="ECO:0000256" key="7">
    <source>
        <dbReference type="PROSITE-ProRule" id="PRU01050"/>
    </source>
</evidence>
<comment type="subcellular location">
    <subcellularLocation>
        <location evidence="6">Cytoplasm</location>
    </subcellularLocation>
    <subcellularLocation>
        <location evidence="6">Cell membrane</location>
        <topology evidence="6">Peripheral membrane protein</topology>
    </subcellularLocation>
</comment>
<dbReference type="HAMAP" id="MF_00367">
    <property type="entry name" value="GTPase_Era"/>
    <property type="match status" value="1"/>
</dbReference>
<dbReference type="Gene3D" id="3.30.300.20">
    <property type="match status" value="1"/>
</dbReference>
<dbReference type="GO" id="GO:0005525">
    <property type="term" value="F:GTP binding"/>
    <property type="evidence" value="ECO:0007669"/>
    <property type="project" value="UniProtKB-UniRule"/>
</dbReference>
<feature type="region of interest" description="G4" evidence="7">
    <location>
        <begin position="133"/>
        <end position="136"/>
    </location>
</feature>
<dbReference type="GO" id="GO:0070181">
    <property type="term" value="F:small ribosomal subunit rRNA binding"/>
    <property type="evidence" value="ECO:0007669"/>
    <property type="project" value="UniProtKB-UniRule"/>
</dbReference>
<dbReference type="PRINTS" id="PR00326">
    <property type="entry name" value="GTP1OBG"/>
</dbReference>
<evidence type="ECO:0000313" key="10">
    <source>
        <dbReference type="Proteomes" id="UP000177088"/>
    </source>
</evidence>
<name>A0A1F7U8R2_9BACT</name>
<keyword evidence="6" id="KW-0690">Ribosome biogenesis</keyword>
<keyword evidence="4 6" id="KW-0694">RNA-binding</keyword>
<dbReference type="InterPro" id="IPR005225">
    <property type="entry name" value="Small_GTP-bd"/>
</dbReference>
<sequence length="294" mass="33131">MSAKKAKAATPELKKSGIVALIGRSNVGKSTLINALVGTKIAIVTPKPQTTRQAIQGVIHDPRGQLVLVDTPGIFLTGRDRLSSKLNETARESVKGVEAVVYVADPTRHVGDEENTVHRLVKSLPGPKFMVLNKSDMDRPFLDEYLAWKDEFNAIFEVSAFENRGLKPLVDALFDCLPTGEPLYPADRITDIDNRFWISEVIREKVFLNTDQEVPYTVRVEVDEPEIRENGMNYIAARVITNHERYKKMLIGTRGMTVKRIGQAARKELEAVTGQKVFLDLQVEVDERWQDRFE</sequence>
<dbReference type="AlphaFoldDB" id="A0A1F7U8R2"/>
<dbReference type="Pfam" id="PF07650">
    <property type="entry name" value="KH_2"/>
    <property type="match status" value="1"/>
</dbReference>
<dbReference type="PROSITE" id="PS51713">
    <property type="entry name" value="G_ERA"/>
    <property type="match status" value="1"/>
</dbReference>
<evidence type="ECO:0000256" key="2">
    <source>
        <dbReference type="ARBA" id="ARBA00020484"/>
    </source>
</evidence>
<evidence type="ECO:0000256" key="6">
    <source>
        <dbReference type="HAMAP-Rule" id="MF_00367"/>
    </source>
</evidence>
<evidence type="ECO:0000256" key="4">
    <source>
        <dbReference type="ARBA" id="ARBA00022884"/>
    </source>
</evidence>
<feature type="binding site" evidence="6">
    <location>
        <begin position="133"/>
        <end position="136"/>
    </location>
    <ligand>
        <name>GTP</name>
        <dbReference type="ChEBI" id="CHEBI:37565"/>
    </ligand>
</feature>
<dbReference type="Pfam" id="PF01926">
    <property type="entry name" value="MMR_HSR1"/>
    <property type="match status" value="1"/>
</dbReference>